<dbReference type="SUPFAM" id="SSF48695">
    <property type="entry name" value="Multiheme cytochromes"/>
    <property type="match status" value="1"/>
</dbReference>
<dbReference type="STRING" id="351605.Gura_1989"/>
<dbReference type="AlphaFoldDB" id="A5GFH4"/>
<keyword evidence="6" id="KW-0408">Iron</keyword>
<evidence type="ECO:0000256" key="8">
    <source>
        <dbReference type="SAM" id="SignalP"/>
    </source>
</evidence>
<dbReference type="InterPro" id="IPR036280">
    <property type="entry name" value="Multihaem_cyt_sf"/>
</dbReference>
<dbReference type="GO" id="GO:0009061">
    <property type="term" value="P:anaerobic respiration"/>
    <property type="evidence" value="ECO:0007669"/>
    <property type="project" value="TreeGrafter"/>
</dbReference>
<feature type="chain" id="PRO_5002683461" evidence="8">
    <location>
        <begin position="24"/>
        <end position="418"/>
    </location>
</feature>
<evidence type="ECO:0000256" key="7">
    <source>
        <dbReference type="ARBA" id="ARBA00023136"/>
    </source>
</evidence>
<dbReference type="GO" id="GO:0016020">
    <property type="term" value="C:membrane"/>
    <property type="evidence" value="ECO:0007669"/>
    <property type="project" value="UniProtKB-SubCell"/>
</dbReference>
<keyword evidence="4" id="KW-0479">Metal-binding</keyword>
<sequence length="418" mass="43407">MKSSKILLAAALLTFAAAGNALAFHDGGVATCDSCHTMHNSSGGVKMTVNNQATGAGNAYLLQGSDQSSTCLKCHSAATLGSYKVATNPIPAAGIPPVQFTPGGDFSWLQKTFGTSLGERHGHNIIAGDFGYVVDAKLATAPGGSYPAANLACSSCHDPHGKYRIMDAAGTTVATTGKPIFDSGSYGVLPTATEAVGVYRLLAGVGYQPVSLSGNFAFANNVPIAVAPSTYNRSEATSDTRVAYGQGMSEWCSNCHSGLHNVNYPTSLIHPAGNGAKFSSDIVNNYNSYKASGDLTGTIATSYSSMVPYEEGITDLATLAANGATTTGMSTSNNVMCLSCHRAHASGWDSMTRWNNKAEFLTLAGVYPGSDSANAEAAVTKYHGGRTTAEVQATFYNRPATAYATYQRSLCNKCHAKD</sequence>
<evidence type="ECO:0000256" key="5">
    <source>
        <dbReference type="ARBA" id="ARBA00022982"/>
    </source>
</evidence>
<evidence type="ECO:0000313" key="10">
    <source>
        <dbReference type="Proteomes" id="UP000006695"/>
    </source>
</evidence>
<dbReference type="Gene3D" id="1.10.1130.10">
    <property type="entry name" value="Flavocytochrome C3, Chain A"/>
    <property type="match status" value="1"/>
</dbReference>
<feature type="signal peptide" evidence="8">
    <location>
        <begin position="1"/>
        <end position="23"/>
    </location>
</feature>
<proteinExistence type="predicted"/>
<reference evidence="9 10" key="1">
    <citation type="submission" date="2007-05" db="EMBL/GenBank/DDBJ databases">
        <title>Complete sequence of Geobacter uraniireducens Rf4.</title>
        <authorList>
            <consortium name="US DOE Joint Genome Institute"/>
            <person name="Copeland A."/>
            <person name="Lucas S."/>
            <person name="Lapidus A."/>
            <person name="Barry K."/>
            <person name="Detter J.C."/>
            <person name="Glavina del Rio T."/>
            <person name="Hammon N."/>
            <person name="Israni S."/>
            <person name="Dalin E."/>
            <person name="Tice H."/>
            <person name="Pitluck S."/>
            <person name="Chertkov O."/>
            <person name="Brettin T."/>
            <person name="Bruce D."/>
            <person name="Han C."/>
            <person name="Schmutz J."/>
            <person name="Larimer F."/>
            <person name="Land M."/>
            <person name="Hauser L."/>
            <person name="Kyrpides N."/>
            <person name="Mikhailova N."/>
            <person name="Shelobolina E."/>
            <person name="Aklujkar M."/>
            <person name="Lovley D."/>
            <person name="Richardson P."/>
        </authorList>
    </citation>
    <scope>NUCLEOTIDE SEQUENCE [LARGE SCALE GENOMIC DNA]</scope>
    <source>
        <strain evidence="9 10">Rf4</strain>
    </source>
</reference>
<evidence type="ECO:0000256" key="4">
    <source>
        <dbReference type="ARBA" id="ARBA00022723"/>
    </source>
</evidence>
<comment type="subcellular location">
    <subcellularLocation>
        <location evidence="1">Membrane</location>
    </subcellularLocation>
</comment>
<organism evidence="9 10">
    <name type="scientific">Geotalea uraniireducens (strain Rf4)</name>
    <name type="common">Geobacter uraniireducens</name>
    <dbReference type="NCBI Taxonomy" id="351605"/>
    <lineage>
        <taxon>Bacteria</taxon>
        <taxon>Pseudomonadati</taxon>
        <taxon>Thermodesulfobacteriota</taxon>
        <taxon>Desulfuromonadia</taxon>
        <taxon>Geobacterales</taxon>
        <taxon>Geobacteraceae</taxon>
        <taxon>Geotalea</taxon>
    </lineage>
</organism>
<dbReference type="KEGG" id="gur:Gura_1989"/>
<keyword evidence="2" id="KW-0813">Transport</keyword>
<protein>
    <submittedName>
        <fullName evidence="9">Uncharacterized protein</fullName>
    </submittedName>
</protein>
<dbReference type="Proteomes" id="UP000006695">
    <property type="component" value="Chromosome"/>
</dbReference>
<dbReference type="CDD" id="cd21555">
    <property type="entry name" value="OmcS-like"/>
    <property type="match status" value="1"/>
</dbReference>
<accession>A5GFH4</accession>
<keyword evidence="10" id="KW-1185">Reference proteome</keyword>
<name>A5GFH4_GEOUR</name>
<evidence type="ECO:0000256" key="6">
    <source>
        <dbReference type="ARBA" id="ARBA00023004"/>
    </source>
</evidence>
<dbReference type="EMBL" id="CP000698">
    <property type="protein sequence ID" value="ABQ26179.1"/>
    <property type="molecule type" value="Genomic_DNA"/>
</dbReference>
<dbReference type="PANTHER" id="PTHR30333:SF1">
    <property type="entry name" value="CYTOCHROME C-TYPE PROTEIN NAPC"/>
    <property type="match status" value="1"/>
</dbReference>
<keyword evidence="5" id="KW-0249">Electron transport</keyword>
<keyword evidence="3" id="KW-0349">Heme</keyword>
<gene>
    <name evidence="9" type="ordered locus">Gura_1989</name>
</gene>
<keyword evidence="7" id="KW-0472">Membrane</keyword>
<evidence type="ECO:0000256" key="2">
    <source>
        <dbReference type="ARBA" id="ARBA00022448"/>
    </source>
</evidence>
<dbReference type="OrthoDB" id="9771829at2"/>
<evidence type="ECO:0000256" key="1">
    <source>
        <dbReference type="ARBA" id="ARBA00004370"/>
    </source>
</evidence>
<dbReference type="RefSeq" id="WP_011938882.1">
    <property type="nucleotide sequence ID" value="NC_009483.1"/>
</dbReference>
<evidence type="ECO:0000256" key="3">
    <source>
        <dbReference type="ARBA" id="ARBA00022617"/>
    </source>
</evidence>
<evidence type="ECO:0000313" key="9">
    <source>
        <dbReference type="EMBL" id="ABQ26179.1"/>
    </source>
</evidence>
<dbReference type="InterPro" id="IPR051174">
    <property type="entry name" value="Cytochrome_c-type_ET"/>
</dbReference>
<dbReference type="GO" id="GO:0009055">
    <property type="term" value="F:electron transfer activity"/>
    <property type="evidence" value="ECO:0007669"/>
    <property type="project" value="TreeGrafter"/>
</dbReference>
<keyword evidence="8" id="KW-0732">Signal</keyword>
<dbReference type="PANTHER" id="PTHR30333">
    <property type="entry name" value="CYTOCHROME C-TYPE PROTEIN"/>
    <property type="match status" value="1"/>
</dbReference>
<dbReference type="GO" id="GO:0046872">
    <property type="term" value="F:metal ion binding"/>
    <property type="evidence" value="ECO:0007669"/>
    <property type="project" value="UniProtKB-KW"/>
</dbReference>
<dbReference type="HOGENOM" id="CLU_627971_0_0_7"/>